<dbReference type="Proteomes" id="UP000832097">
    <property type="component" value="Chromosome"/>
</dbReference>
<evidence type="ECO:0008006" key="3">
    <source>
        <dbReference type="Google" id="ProtNLM"/>
    </source>
</evidence>
<dbReference type="RefSeq" id="WP_243557180.1">
    <property type="nucleotide sequence ID" value="NZ_CP094528.1"/>
</dbReference>
<dbReference type="EMBL" id="CP094528">
    <property type="protein sequence ID" value="UOE44973.1"/>
    <property type="molecule type" value="Genomic_DNA"/>
</dbReference>
<gene>
    <name evidence="1" type="ORF">MTO99_04110</name>
</gene>
<protein>
    <recommendedName>
        <fullName evidence="3">DUF501 domain-containing protein</fullName>
    </recommendedName>
</protein>
<reference evidence="1 2" key="1">
    <citation type="submission" date="2022-03" db="EMBL/GenBank/DDBJ databases">
        <title>Mucilaginibacter sp. isolated from the gut of Protaetia brevitarsis seulensis larvae.</title>
        <authorList>
            <person name="Won M."/>
            <person name="Kim S.-J."/>
            <person name="Kwon S.-W."/>
        </authorList>
    </citation>
    <scope>NUCLEOTIDE SEQUENCE [LARGE SCALE GENOMIC DNA]</scope>
    <source>
        <strain evidence="1 2">CFWR-12</strain>
    </source>
</reference>
<evidence type="ECO:0000313" key="1">
    <source>
        <dbReference type="EMBL" id="UOE44973.1"/>
    </source>
</evidence>
<name>A0ABY4C0Q0_9MICO</name>
<sequence length="79" mass="8168">MIAVGTPRRGLPIVAIATDLDGSGLLGEPIAVAPASDLVVTERTTFDRPGTYFIAVRATTQAIRDAGTAAGRVYNIARA</sequence>
<accession>A0ABY4C0Q0</accession>
<keyword evidence="2" id="KW-1185">Reference proteome</keyword>
<evidence type="ECO:0000313" key="2">
    <source>
        <dbReference type="Proteomes" id="UP000832097"/>
    </source>
</evidence>
<proteinExistence type="predicted"/>
<organism evidence="1 2">
    <name type="scientific">Agromyces larvae</name>
    <dbReference type="NCBI Taxonomy" id="2929802"/>
    <lineage>
        <taxon>Bacteria</taxon>
        <taxon>Bacillati</taxon>
        <taxon>Actinomycetota</taxon>
        <taxon>Actinomycetes</taxon>
        <taxon>Micrococcales</taxon>
        <taxon>Microbacteriaceae</taxon>
        <taxon>Agromyces</taxon>
    </lineage>
</organism>